<reference evidence="1 2" key="1">
    <citation type="journal article" date="2024" name="Ann. Entomol. Soc. Am.">
        <title>Genomic analyses of the southern and eastern yellowjacket wasps (Hymenoptera: Vespidae) reveal evolutionary signatures of social life.</title>
        <authorList>
            <person name="Catto M.A."/>
            <person name="Caine P.B."/>
            <person name="Orr S.E."/>
            <person name="Hunt B.G."/>
            <person name="Goodisman M.A.D."/>
        </authorList>
    </citation>
    <scope>NUCLEOTIDE SEQUENCE [LARGE SCALE GENOMIC DNA]</scope>
    <source>
        <strain evidence="1">232</strain>
        <tissue evidence="1">Head and thorax</tissue>
    </source>
</reference>
<dbReference type="Proteomes" id="UP001607303">
    <property type="component" value="Unassembled WGS sequence"/>
</dbReference>
<evidence type="ECO:0000313" key="2">
    <source>
        <dbReference type="Proteomes" id="UP001607303"/>
    </source>
</evidence>
<gene>
    <name evidence="1" type="ORF">V1477_013918</name>
</gene>
<evidence type="ECO:0000313" key="1">
    <source>
        <dbReference type="EMBL" id="KAL2734741.1"/>
    </source>
</evidence>
<keyword evidence="2" id="KW-1185">Reference proteome</keyword>
<dbReference type="EMBL" id="JAYRBN010000071">
    <property type="protein sequence ID" value="KAL2734741.1"/>
    <property type="molecule type" value="Genomic_DNA"/>
</dbReference>
<proteinExistence type="predicted"/>
<dbReference type="AlphaFoldDB" id="A0ABD2BPN3"/>
<protein>
    <submittedName>
        <fullName evidence="1">Uncharacterized protein</fullName>
    </submittedName>
</protein>
<organism evidence="1 2">
    <name type="scientific">Vespula maculifrons</name>
    <name type="common">Eastern yellow jacket</name>
    <name type="synonym">Wasp</name>
    <dbReference type="NCBI Taxonomy" id="7453"/>
    <lineage>
        <taxon>Eukaryota</taxon>
        <taxon>Metazoa</taxon>
        <taxon>Ecdysozoa</taxon>
        <taxon>Arthropoda</taxon>
        <taxon>Hexapoda</taxon>
        <taxon>Insecta</taxon>
        <taxon>Pterygota</taxon>
        <taxon>Neoptera</taxon>
        <taxon>Endopterygota</taxon>
        <taxon>Hymenoptera</taxon>
        <taxon>Apocrita</taxon>
        <taxon>Aculeata</taxon>
        <taxon>Vespoidea</taxon>
        <taxon>Vespidae</taxon>
        <taxon>Vespinae</taxon>
        <taxon>Vespula</taxon>
    </lineage>
</organism>
<accession>A0ABD2BPN3</accession>
<sequence>MSTNPRKPIPHYQHAIFHVSAASGSNKCDFIGHFRQYCSTHSRQTPTYNFFSNHHDVLGSEPIELKTRRIDPSGINYTDCINQEMDFNDKFALDRSPYSEILRNRKIPA</sequence>
<name>A0ABD2BPN3_VESMC</name>
<comment type="caution">
    <text evidence="1">The sequence shown here is derived from an EMBL/GenBank/DDBJ whole genome shotgun (WGS) entry which is preliminary data.</text>
</comment>